<dbReference type="AlphaFoldDB" id="A0A316VLS9"/>
<dbReference type="Proteomes" id="UP000245771">
    <property type="component" value="Unassembled WGS sequence"/>
</dbReference>
<accession>A0A316VLS9</accession>
<proteinExistence type="predicted"/>
<dbReference type="STRING" id="1280837.A0A316VLS9"/>
<dbReference type="SUPFAM" id="SSF51905">
    <property type="entry name" value="FAD/NAD(P)-binding domain"/>
    <property type="match status" value="1"/>
</dbReference>
<feature type="non-terminal residue" evidence="2">
    <location>
        <position position="420"/>
    </location>
</feature>
<dbReference type="InterPro" id="IPR006076">
    <property type="entry name" value="FAD-dep_OxRdtase"/>
</dbReference>
<dbReference type="Gene3D" id="3.30.9.10">
    <property type="entry name" value="D-Amino Acid Oxidase, subunit A, domain 2"/>
    <property type="match status" value="1"/>
</dbReference>
<dbReference type="Gene3D" id="3.50.50.60">
    <property type="entry name" value="FAD/NAD(P)-binding domain"/>
    <property type="match status" value="1"/>
</dbReference>
<gene>
    <name evidence="2" type="ORF">FA14DRAFT_110032</name>
</gene>
<organism evidence="2 3">
    <name type="scientific">Meira miltonrushii</name>
    <dbReference type="NCBI Taxonomy" id="1280837"/>
    <lineage>
        <taxon>Eukaryota</taxon>
        <taxon>Fungi</taxon>
        <taxon>Dikarya</taxon>
        <taxon>Basidiomycota</taxon>
        <taxon>Ustilaginomycotina</taxon>
        <taxon>Exobasidiomycetes</taxon>
        <taxon>Exobasidiales</taxon>
        <taxon>Brachybasidiaceae</taxon>
        <taxon>Meira</taxon>
    </lineage>
</organism>
<feature type="non-terminal residue" evidence="2">
    <location>
        <position position="1"/>
    </location>
</feature>
<reference evidence="2 3" key="1">
    <citation type="journal article" date="2018" name="Mol. Biol. Evol.">
        <title>Broad Genomic Sampling Reveals a Smut Pathogenic Ancestry of the Fungal Clade Ustilaginomycotina.</title>
        <authorList>
            <person name="Kijpornyongpan T."/>
            <person name="Mondo S.J."/>
            <person name="Barry K."/>
            <person name="Sandor L."/>
            <person name="Lee J."/>
            <person name="Lipzen A."/>
            <person name="Pangilinan J."/>
            <person name="LaButti K."/>
            <person name="Hainaut M."/>
            <person name="Henrissat B."/>
            <person name="Grigoriev I.V."/>
            <person name="Spatafora J.W."/>
            <person name="Aime M.C."/>
        </authorList>
    </citation>
    <scope>NUCLEOTIDE SEQUENCE [LARGE SCALE GENOMIC DNA]</scope>
    <source>
        <strain evidence="2 3">MCA 3882</strain>
    </source>
</reference>
<sequence length="420" mass="46370">QTCTTVPYSVDICVIGSGLSGAMVVHRLTKQIENMSKSAKKPTILLLDAQNLCEGATARNGGHCKPLNYLGFRADAKRLGAKAVNELYSFESSQIHNYVDLIRSEDIDCDLHVTRAVDVFFDKEAAKEAKMDFDKRKRLFPQSVKNDDVHEIKDKNVLNKMAGTIGGQWGCHYLAGHLWPYKLATALILKSIKRANGNFNVMTNKPVIQIKQKPNISHQIFLESGSFHAQIVIVCTNAWTSGILPQFKDKIVPVKGTVAAINLSKNHQIGSEAHGGEGKMHLTYGLRVDQMDYMIVRQGRGRVPGVGDQSVILGGGRSVYANEVEKWYNNNDDSTLLPNTKSYFSSFMPQFFKNWKEGSPEGQQSGKLQSIWTGILGYSHDLLPYVGRVDQGIYVSAGFTGHGMPRIPACSFAIADMALS</sequence>
<evidence type="ECO:0000313" key="2">
    <source>
        <dbReference type="EMBL" id="PWN37353.1"/>
    </source>
</evidence>
<feature type="domain" description="FAD dependent oxidoreductase" evidence="1">
    <location>
        <begin position="11"/>
        <end position="417"/>
    </location>
</feature>
<dbReference type="RefSeq" id="XP_025357655.1">
    <property type="nucleotide sequence ID" value="XM_025495903.1"/>
</dbReference>
<dbReference type="InterPro" id="IPR036188">
    <property type="entry name" value="FAD/NAD-bd_sf"/>
</dbReference>
<name>A0A316VLS9_9BASI</name>
<dbReference type="InParanoid" id="A0A316VLS9"/>
<keyword evidence="3" id="KW-1185">Reference proteome</keyword>
<dbReference type="OrthoDB" id="429143at2759"/>
<dbReference type="PANTHER" id="PTHR13847:SF279">
    <property type="entry name" value="FAD DEPENDENT OXIDOREDUCTASE DOMAIN-CONTAINING PROTEIN-RELATED"/>
    <property type="match status" value="1"/>
</dbReference>
<evidence type="ECO:0000313" key="3">
    <source>
        <dbReference type="Proteomes" id="UP000245771"/>
    </source>
</evidence>
<dbReference type="GO" id="GO:0005737">
    <property type="term" value="C:cytoplasm"/>
    <property type="evidence" value="ECO:0007669"/>
    <property type="project" value="TreeGrafter"/>
</dbReference>
<dbReference type="PANTHER" id="PTHR13847">
    <property type="entry name" value="SARCOSINE DEHYDROGENASE-RELATED"/>
    <property type="match status" value="1"/>
</dbReference>
<dbReference type="EMBL" id="KZ819602">
    <property type="protein sequence ID" value="PWN37353.1"/>
    <property type="molecule type" value="Genomic_DNA"/>
</dbReference>
<dbReference type="GeneID" id="37017684"/>
<dbReference type="Pfam" id="PF01266">
    <property type="entry name" value="DAO"/>
    <property type="match status" value="1"/>
</dbReference>
<evidence type="ECO:0000259" key="1">
    <source>
        <dbReference type="Pfam" id="PF01266"/>
    </source>
</evidence>
<protein>
    <submittedName>
        <fullName evidence="2">FAD dependent oxidoreductase</fullName>
    </submittedName>
</protein>